<proteinExistence type="predicted"/>
<dbReference type="KEGG" id="ngr:NAEGRDRAFT_45184"/>
<dbReference type="SMART" id="SM00382">
    <property type="entry name" value="AAA"/>
    <property type="match status" value="1"/>
</dbReference>
<reference evidence="4 5" key="1">
    <citation type="journal article" date="2010" name="Cell">
        <title>The genome of Naegleria gruberi illuminates early eukaryotic versatility.</title>
        <authorList>
            <person name="Fritz-Laylin L.K."/>
            <person name="Prochnik S.E."/>
            <person name="Ginger M.L."/>
            <person name="Dacks J.B."/>
            <person name="Carpenter M.L."/>
            <person name="Field M.C."/>
            <person name="Kuo A."/>
            <person name="Paredez A."/>
            <person name="Chapman J."/>
            <person name="Pham J."/>
            <person name="Shu S."/>
            <person name="Neupane R."/>
            <person name="Cipriano M."/>
            <person name="Mancuso J."/>
            <person name="Tu H."/>
            <person name="Salamov A."/>
            <person name="Lindquist E."/>
            <person name="Shapiro H."/>
            <person name="Lucas S."/>
            <person name="Grigoriev I.V."/>
            <person name="Cande W.Z."/>
            <person name="Fulton C."/>
            <person name="Rokhsar D.S."/>
            <person name="Dawson S.C."/>
        </authorList>
    </citation>
    <scope>NUCLEOTIDE SEQUENCE [LARGE SCALE GENOMIC DNA]</scope>
    <source>
        <strain evidence="4 5">NEG-M</strain>
    </source>
</reference>
<dbReference type="OrthoDB" id="343623at2759"/>
<feature type="region of interest" description="Disordered" evidence="2">
    <location>
        <begin position="441"/>
        <end position="460"/>
    </location>
</feature>
<dbReference type="STRING" id="5762.D2UYI6"/>
<evidence type="ECO:0000256" key="1">
    <source>
        <dbReference type="ARBA" id="ARBA00019083"/>
    </source>
</evidence>
<feature type="domain" description="AAA+ ATPase" evidence="3">
    <location>
        <begin position="381"/>
        <end position="551"/>
    </location>
</feature>
<name>D2UYI6_NAEGR</name>
<dbReference type="VEuPathDB" id="AmoebaDB:NAEGRDRAFT_45184"/>
<dbReference type="InterPro" id="IPR016527">
    <property type="entry name" value="ORC4"/>
</dbReference>
<sequence length="802" mass="92090">MYLEPGDTWKRSISLINSINNLNSPFKVTFLLTFSHAESQFSLEIKRQEFNLIDLIQPSTPQFVNMKKNLGLIRVESSKQRLKSLMNKGLTNYATLSNFMPSMTHGFKLRFNPLEEDFTNNWQSILQIPLRQDLPKNVLNRELVSLTSNNFSSSTSLITPYGHELKLRISPSSRTLHSFDVLLQGSDFHSLLLARYSILSKFQHFLHYRNELLGSETYPRLSSKEELIELIKTMQNFGDEIQHLHTTLEQLEHNTSTLLCQQTNTSSSEPLSQLVSKIVSFDRKAIELYREMRQAKERGKKLVEEFTDDEVVKFDIPEDIPPATISEPTIIEHQKPKNPIKDSLIKQLDPIHHIENYLPPLLQQPSQSLSSFLAHAFTTFSNDSVMIIGPGGSGKKHLIRYTLNELRKSSKYSFKSVYIDGSNVSTDAHLLGSVLQELEKCKSDDEESSPSTTNESYFEEDDDFDEQAKSVEFLKALKNFPNQSLVFVLDGFENLCKYSGKMLYTITDTCHESKLSVIIIGISKSSSIALSMDRRVRSRFSSRKIYTFLPRNAAQVSQVMEFYLGITDNSEDASIEFYNNSLKNMLLNPDVVQILEECVLHPNCSFYFNLASRIFDLVLEKIQKYPIVDSTMEIFTPEIFIQSFLSLVNNRHNERLSSIPRLNQCQLILLCAVKKIESLYNAKNSSIDITFDTLFNLYMKFASGGAQSSNIRQEHLFSEGRTLIETDNQVVFQNFISLLELRLIRFTTKDFPSTRKEQASTKVRLSNIHPSQIEHEIERLYHDSKLSTMTPELYEWNKAASL</sequence>
<dbReference type="Proteomes" id="UP000006671">
    <property type="component" value="Unassembled WGS sequence"/>
</dbReference>
<gene>
    <name evidence="4" type="ORF">NAEGRDRAFT_45184</name>
</gene>
<dbReference type="InParanoid" id="D2UYI6"/>
<dbReference type="PANTHER" id="PTHR12087">
    <property type="entry name" value="ORIGIN RECOGNITION COMPLEX SUBUNIT 4"/>
    <property type="match status" value="1"/>
</dbReference>
<evidence type="ECO:0000313" key="4">
    <source>
        <dbReference type="EMBL" id="EFC50800.1"/>
    </source>
</evidence>
<dbReference type="GeneID" id="8863840"/>
<evidence type="ECO:0000259" key="3">
    <source>
        <dbReference type="SMART" id="SM00382"/>
    </source>
</evidence>
<dbReference type="GO" id="GO:0006270">
    <property type="term" value="P:DNA replication initiation"/>
    <property type="evidence" value="ECO:0007669"/>
    <property type="project" value="TreeGrafter"/>
</dbReference>
<dbReference type="EMBL" id="GG738845">
    <property type="protein sequence ID" value="EFC50800.1"/>
    <property type="molecule type" value="Genomic_DNA"/>
</dbReference>
<evidence type="ECO:0000313" key="5">
    <source>
        <dbReference type="Proteomes" id="UP000006671"/>
    </source>
</evidence>
<accession>D2UYI6</accession>
<evidence type="ECO:0000256" key="2">
    <source>
        <dbReference type="SAM" id="MobiDB-lite"/>
    </source>
</evidence>
<dbReference type="Gene3D" id="3.40.50.300">
    <property type="entry name" value="P-loop containing nucleotide triphosphate hydrolases"/>
    <property type="match status" value="1"/>
</dbReference>
<dbReference type="InterPro" id="IPR027417">
    <property type="entry name" value="P-loop_NTPase"/>
</dbReference>
<dbReference type="InterPro" id="IPR003593">
    <property type="entry name" value="AAA+_ATPase"/>
</dbReference>
<dbReference type="AlphaFoldDB" id="D2UYI6"/>
<dbReference type="PANTHER" id="PTHR12087:SF0">
    <property type="entry name" value="ORIGIN RECOGNITION COMPLEX SUBUNIT 4"/>
    <property type="match status" value="1"/>
</dbReference>
<organism evidence="5">
    <name type="scientific">Naegleria gruberi</name>
    <name type="common">Amoeba</name>
    <dbReference type="NCBI Taxonomy" id="5762"/>
    <lineage>
        <taxon>Eukaryota</taxon>
        <taxon>Discoba</taxon>
        <taxon>Heterolobosea</taxon>
        <taxon>Tetramitia</taxon>
        <taxon>Eutetramitia</taxon>
        <taxon>Vahlkampfiidae</taxon>
        <taxon>Naegleria</taxon>
    </lineage>
</organism>
<keyword evidence="5" id="KW-1185">Reference proteome</keyword>
<dbReference type="SUPFAM" id="SSF52540">
    <property type="entry name" value="P-loop containing nucleoside triphosphate hydrolases"/>
    <property type="match status" value="1"/>
</dbReference>
<dbReference type="RefSeq" id="XP_002683544.1">
    <property type="nucleotide sequence ID" value="XM_002683498.1"/>
</dbReference>
<protein>
    <recommendedName>
        <fullName evidence="1">Origin recognition complex subunit 4</fullName>
    </recommendedName>
</protein>
<dbReference type="GO" id="GO:0005664">
    <property type="term" value="C:nuclear origin of replication recognition complex"/>
    <property type="evidence" value="ECO:0007669"/>
    <property type="project" value="TreeGrafter"/>
</dbReference>
<dbReference type="GO" id="GO:0003688">
    <property type="term" value="F:DNA replication origin binding"/>
    <property type="evidence" value="ECO:0007669"/>
    <property type="project" value="TreeGrafter"/>
</dbReference>